<evidence type="ECO:0000313" key="7">
    <source>
        <dbReference type="Proteomes" id="UP000252884"/>
    </source>
</evidence>
<dbReference type="GO" id="GO:0005829">
    <property type="term" value="C:cytosol"/>
    <property type="evidence" value="ECO:0007669"/>
    <property type="project" value="TreeGrafter"/>
</dbReference>
<comment type="caution">
    <text evidence="6">The sequence shown here is derived from an EMBL/GenBank/DDBJ whole genome shotgun (WGS) entry which is preliminary data.</text>
</comment>
<dbReference type="SUPFAM" id="SSF53850">
    <property type="entry name" value="Periplasmic binding protein-like II"/>
    <property type="match status" value="1"/>
</dbReference>
<dbReference type="PRINTS" id="PR00039">
    <property type="entry name" value="HTHLYSR"/>
</dbReference>
<dbReference type="InterPro" id="IPR050950">
    <property type="entry name" value="HTH-type_LysR_regulators"/>
</dbReference>
<dbReference type="InterPro" id="IPR005119">
    <property type="entry name" value="LysR_subst-bd"/>
</dbReference>
<dbReference type="PROSITE" id="PS50931">
    <property type="entry name" value="HTH_LYSR"/>
    <property type="match status" value="1"/>
</dbReference>
<reference evidence="6 7" key="1">
    <citation type="submission" date="2018-07" db="EMBL/GenBank/DDBJ databases">
        <title>Genomic Encyclopedia of Type Strains, Phase IV (KMG-IV): sequencing the most valuable type-strain genomes for metagenomic binning, comparative biology and taxonomic classification.</title>
        <authorList>
            <person name="Goeker M."/>
        </authorList>
    </citation>
    <scope>NUCLEOTIDE SEQUENCE [LARGE SCALE GENOMIC DNA]</scope>
    <source>
        <strain evidence="6 7">DSM 21634</strain>
    </source>
</reference>
<dbReference type="EMBL" id="QPJK01000002">
    <property type="protein sequence ID" value="RCW74413.1"/>
    <property type="molecule type" value="Genomic_DNA"/>
</dbReference>
<keyword evidence="7" id="KW-1185">Reference proteome</keyword>
<dbReference type="SUPFAM" id="SSF46785">
    <property type="entry name" value="Winged helix' DNA-binding domain"/>
    <property type="match status" value="1"/>
</dbReference>
<protein>
    <submittedName>
        <fullName evidence="6">DNA-binding transcriptional LysR family regulator</fullName>
    </submittedName>
</protein>
<accession>A0A368Y2C8</accession>
<sequence>MAHELDHLGNINMKLLQTFLAVAERGSFRLAASAVHRSHSAVSAQIQQLEEQLGVRLFERTTRSVALTDEGRLLRDSAWRALYELDLGLRQIKETSDLKRGQLSLASSPNLASVYLPRVLAEFTKAYPQISVDVHELTSAELFEAARSRKVDFAIGPQAEDSSFRFQTILIEPLQALVPWTYYPKLTSRISLADLARLPLLLSSSATAVRALIDAKMAEAGLVPTVRFQFVQAQTIIAMAEAGVGAAILPASSLTRATAPSARILEIVKPAFQRKMALITLPNQTLSPAAARLAEKIIQDVRAATQYRET</sequence>
<dbReference type="InterPro" id="IPR036388">
    <property type="entry name" value="WH-like_DNA-bd_sf"/>
</dbReference>
<evidence type="ECO:0000256" key="4">
    <source>
        <dbReference type="ARBA" id="ARBA00023163"/>
    </source>
</evidence>
<proteinExistence type="inferred from homology"/>
<evidence type="ECO:0000256" key="1">
    <source>
        <dbReference type="ARBA" id="ARBA00009437"/>
    </source>
</evidence>
<dbReference type="Proteomes" id="UP000252884">
    <property type="component" value="Unassembled WGS sequence"/>
</dbReference>
<dbReference type="AlphaFoldDB" id="A0A368Y2C8"/>
<evidence type="ECO:0000256" key="2">
    <source>
        <dbReference type="ARBA" id="ARBA00023015"/>
    </source>
</evidence>
<dbReference type="InterPro" id="IPR000847">
    <property type="entry name" value="LysR_HTH_N"/>
</dbReference>
<feature type="domain" description="HTH lysR-type" evidence="5">
    <location>
        <begin position="11"/>
        <end position="68"/>
    </location>
</feature>
<dbReference type="Pfam" id="PF00126">
    <property type="entry name" value="HTH_1"/>
    <property type="match status" value="1"/>
</dbReference>
<dbReference type="PANTHER" id="PTHR30419">
    <property type="entry name" value="HTH-TYPE TRANSCRIPTIONAL REGULATOR YBHD"/>
    <property type="match status" value="1"/>
</dbReference>
<dbReference type="RefSeq" id="WP_114467514.1">
    <property type="nucleotide sequence ID" value="NZ_QPJK01000002.1"/>
</dbReference>
<evidence type="ECO:0000313" key="6">
    <source>
        <dbReference type="EMBL" id="RCW74413.1"/>
    </source>
</evidence>
<keyword evidence="2" id="KW-0805">Transcription regulation</keyword>
<name>A0A368Y2C8_9BURK</name>
<dbReference type="Gene3D" id="1.10.10.10">
    <property type="entry name" value="Winged helix-like DNA-binding domain superfamily/Winged helix DNA-binding domain"/>
    <property type="match status" value="1"/>
</dbReference>
<dbReference type="GO" id="GO:0003677">
    <property type="term" value="F:DNA binding"/>
    <property type="evidence" value="ECO:0007669"/>
    <property type="project" value="UniProtKB-KW"/>
</dbReference>
<keyword evidence="4" id="KW-0804">Transcription</keyword>
<dbReference type="Gene3D" id="3.40.190.290">
    <property type="match status" value="1"/>
</dbReference>
<dbReference type="GO" id="GO:0003700">
    <property type="term" value="F:DNA-binding transcription factor activity"/>
    <property type="evidence" value="ECO:0007669"/>
    <property type="project" value="InterPro"/>
</dbReference>
<evidence type="ECO:0000256" key="3">
    <source>
        <dbReference type="ARBA" id="ARBA00023125"/>
    </source>
</evidence>
<dbReference type="InterPro" id="IPR036390">
    <property type="entry name" value="WH_DNA-bd_sf"/>
</dbReference>
<dbReference type="FunFam" id="1.10.10.10:FF:000001">
    <property type="entry name" value="LysR family transcriptional regulator"/>
    <property type="match status" value="1"/>
</dbReference>
<dbReference type="OrthoDB" id="8675247at2"/>
<gene>
    <name evidence="6" type="ORF">DES41_102736</name>
</gene>
<keyword evidence="3 6" id="KW-0238">DNA-binding</keyword>
<comment type="similarity">
    <text evidence="1">Belongs to the LysR transcriptional regulatory family.</text>
</comment>
<dbReference type="PANTHER" id="PTHR30419:SF8">
    <property type="entry name" value="NITROGEN ASSIMILATION TRANSCRIPTIONAL ACTIVATOR-RELATED"/>
    <property type="match status" value="1"/>
</dbReference>
<evidence type="ECO:0000259" key="5">
    <source>
        <dbReference type="PROSITE" id="PS50931"/>
    </source>
</evidence>
<dbReference type="Pfam" id="PF03466">
    <property type="entry name" value="LysR_substrate"/>
    <property type="match status" value="1"/>
</dbReference>
<organism evidence="6 7">
    <name type="scientific">Pseudorhodoferax soli</name>
    <dbReference type="NCBI Taxonomy" id="545864"/>
    <lineage>
        <taxon>Bacteria</taxon>
        <taxon>Pseudomonadati</taxon>
        <taxon>Pseudomonadota</taxon>
        <taxon>Betaproteobacteria</taxon>
        <taxon>Burkholderiales</taxon>
        <taxon>Comamonadaceae</taxon>
    </lineage>
</organism>